<dbReference type="EMBL" id="LGSR01000020">
    <property type="protein sequence ID" value="KOS19144.1"/>
    <property type="molecule type" value="Genomic_DNA"/>
</dbReference>
<dbReference type="EC" id="1.1.2.4" evidence="6"/>
<evidence type="ECO:0000256" key="4">
    <source>
        <dbReference type="ARBA" id="ARBA00022827"/>
    </source>
</evidence>
<dbReference type="InterPro" id="IPR004113">
    <property type="entry name" value="FAD-bd_oxidored_4_C"/>
</dbReference>
<dbReference type="SUPFAM" id="SSF56176">
    <property type="entry name" value="FAD-binding/transporter-associated domain-like"/>
    <property type="match status" value="1"/>
</dbReference>
<proteinExistence type="inferred from homology"/>
<dbReference type="InterPro" id="IPR016166">
    <property type="entry name" value="FAD-bd_PCMH"/>
</dbReference>
<dbReference type="InterPro" id="IPR016164">
    <property type="entry name" value="FAD-linked_Oxase-like_C"/>
</dbReference>
<evidence type="ECO:0000313" key="10">
    <source>
        <dbReference type="Proteomes" id="UP000053831"/>
    </source>
</evidence>
<comment type="similarity">
    <text evidence="2">Belongs to the FAD-binding oxidoreductase/transferase type 4 family.</text>
</comment>
<dbReference type="OrthoDB" id="7786253at2759"/>
<evidence type="ECO:0000256" key="6">
    <source>
        <dbReference type="ARBA" id="ARBA00038897"/>
    </source>
</evidence>
<evidence type="ECO:0000256" key="3">
    <source>
        <dbReference type="ARBA" id="ARBA00022630"/>
    </source>
</evidence>
<name>A0A0M8N2C2_ESCWE</name>
<dbReference type="Pfam" id="PF01565">
    <property type="entry name" value="FAD_binding_4"/>
    <property type="match status" value="1"/>
</dbReference>
<dbReference type="PANTHER" id="PTHR11748">
    <property type="entry name" value="D-LACTATE DEHYDROGENASE"/>
    <property type="match status" value="1"/>
</dbReference>
<comment type="caution">
    <text evidence="9">The sequence shown here is derived from an EMBL/GenBank/DDBJ whole genome shotgun (WGS) entry which is preliminary data.</text>
</comment>
<dbReference type="Gene3D" id="1.10.45.10">
    <property type="entry name" value="Vanillyl-alcohol Oxidase, Chain A, domain 4"/>
    <property type="match status" value="1"/>
</dbReference>
<dbReference type="InterPro" id="IPR036318">
    <property type="entry name" value="FAD-bd_PCMH-like_sf"/>
</dbReference>
<dbReference type="Pfam" id="PF02913">
    <property type="entry name" value="FAD-oxidase_C"/>
    <property type="match status" value="1"/>
</dbReference>
<evidence type="ECO:0000259" key="8">
    <source>
        <dbReference type="PROSITE" id="PS51387"/>
    </source>
</evidence>
<dbReference type="Proteomes" id="UP000053831">
    <property type="component" value="Unassembled WGS sequence"/>
</dbReference>
<dbReference type="InterPro" id="IPR006094">
    <property type="entry name" value="Oxid_FAD_bind_N"/>
</dbReference>
<feature type="domain" description="FAD-binding PCMH-type" evidence="8">
    <location>
        <begin position="191"/>
        <end position="368"/>
    </location>
</feature>
<evidence type="ECO:0000256" key="1">
    <source>
        <dbReference type="ARBA" id="ARBA00001974"/>
    </source>
</evidence>
<dbReference type="AlphaFoldDB" id="A0A0M8N2C2"/>
<keyword evidence="3" id="KW-0285">Flavoprotein</keyword>
<comment type="cofactor">
    <cofactor evidence="1">
        <name>FAD</name>
        <dbReference type="ChEBI" id="CHEBI:57692"/>
    </cofactor>
</comment>
<protein>
    <recommendedName>
        <fullName evidence="6">D-lactate dehydrogenase (cytochrome)</fullName>
        <ecNumber evidence="6">1.1.2.4</ecNumber>
    </recommendedName>
</protein>
<dbReference type="STRING" id="150374.A0A0M8N2C2"/>
<dbReference type="InterPro" id="IPR016171">
    <property type="entry name" value="Vanillyl_alc_oxidase_C-sub2"/>
</dbReference>
<dbReference type="FunFam" id="1.10.45.10:FF:000001">
    <property type="entry name" value="D-lactate dehydrogenase mitochondrial"/>
    <property type="match status" value="1"/>
</dbReference>
<gene>
    <name evidence="9" type="ORF">ESCO_000525</name>
</gene>
<dbReference type="Gene3D" id="3.30.465.10">
    <property type="match status" value="1"/>
</dbReference>
<dbReference type="GO" id="GO:1903457">
    <property type="term" value="P:lactate catabolic process"/>
    <property type="evidence" value="ECO:0007669"/>
    <property type="project" value="TreeGrafter"/>
</dbReference>
<dbReference type="SUPFAM" id="SSF55103">
    <property type="entry name" value="FAD-linked oxidases, C-terminal domain"/>
    <property type="match status" value="1"/>
</dbReference>
<evidence type="ECO:0000256" key="5">
    <source>
        <dbReference type="ARBA" id="ARBA00023002"/>
    </source>
</evidence>
<dbReference type="PANTHER" id="PTHR11748:SF116">
    <property type="entry name" value="D-LACTATE DEHYDROGENASE (CYTOCHROME) (AFU_ORTHOLOGUE AFUA_7G02560)"/>
    <property type="match status" value="1"/>
</dbReference>
<keyword evidence="5" id="KW-0560">Oxidoreductase</keyword>
<keyword evidence="10" id="KW-1185">Reference proteome</keyword>
<accession>A0A0M8N2C2</accession>
<evidence type="ECO:0000256" key="2">
    <source>
        <dbReference type="ARBA" id="ARBA00008000"/>
    </source>
</evidence>
<dbReference type="GO" id="GO:0005739">
    <property type="term" value="C:mitochondrion"/>
    <property type="evidence" value="ECO:0007669"/>
    <property type="project" value="TreeGrafter"/>
</dbReference>
<organism evidence="9 10">
    <name type="scientific">Escovopsis weberi</name>
    <dbReference type="NCBI Taxonomy" id="150374"/>
    <lineage>
        <taxon>Eukaryota</taxon>
        <taxon>Fungi</taxon>
        <taxon>Dikarya</taxon>
        <taxon>Ascomycota</taxon>
        <taxon>Pezizomycotina</taxon>
        <taxon>Sordariomycetes</taxon>
        <taxon>Hypocreomycetidae</taxon>
        <taxon>Hypocreales</taxon>
        <taxon>Hypocreaceae</taxon>
        <taxon>Escovopsis</taxon>
    </lineage>
</organism>
<dbReference type="PROSITE" id="PS51387">
    <property type="entry name" value="FAD_PCMH"/>
    <property type="match status" value="1"/>
</dbReference>
<reference evidence="9 10" key="1">
    <citation type="submission" date="2015-07" db="EMBL/GenBank/DDBJ databases">
        <title>The genome of the fungus Escovopsis weberi, a specialized disease agent of ant agriculture.</title>
        <authorList>
            <person name="de Man T.J."/>
            <person name="Stajich J.E."/>
            <person name="Kubicek C.P."/>
            <person name="Chenthamara K."/>
            <person name="Atanasova L."/>
            <person name="Druzhinina I.S."/>
            <person name="Birnbaum S."/>
            <person name="Barribeau S.M."/>
            <person name="Teiling C."/>
            <person name="Suen G."/>
            <person name="Currie C."/>
            <person name="Gerardo N.M."/>
        </authorList>
    </citation>
    <scope>NUCLEOTIDE SEQUENCE [LARGE SCALE GENOMIC DNA]</scope>
</reference>
<dbReference type="Gene3D" id="3.30.70.2740">
    <property type="match status" value="1"/>
</dbReference>
<dbReference type="GO" id="GO:0004458">
    <property type="term" value="F:D-lactate dehydrogenase (cytochrome) activity"/>
    <property type="evidence" value="ECO:0007669"/>
    <property type="project" value="UniProtKB-EC"/>
</dbReference>
<keyword evidence="4" id="KW-0274">FAD</keyword>
<comment type="catalytic activity">
    <reaction evidence="7">
        <text>(R)-lactate + 2 Fe(III)-[cytochrome c] = 2 Fe(II)-[cytochrome c] + pyruvate + 2 H(+)</text>
        <dbReference type="Rhea" id="RHEA:13521"/>
        <dbReference type="Rhea" id="RHEA-COMP:10350"/>
        <dbReference type="Rhea" id="RHEA-COMP:14399"/>
        <dbReference type="ChEBI" id="CHEBI:15361"/>
        <dbReference type="ChEBI" id="CHEBI:15378"/>
        <dbReference type="ChEBI" id="CHEBI:16004"/>
        <dbReference type="ChEBI" id="CHEBI:29033"/>
        <dbReference type="ChEBI" id="CHEBI:29034"/>
        <dbReference type="EC" id="1.1.2.4"/>
    </reaction>
</comment>
<dbReference type="FunFam" id="3.30.70.2740:FF:000001">
    <property type="entry name" value="D-lactate dehydrogenase mitochondrial"/>
    <property type="match status" value="1"/>
</dbReference>
<evidence type="ECO:0000313" key="9">
    <source>
        <dbReference type="EMBL" id="KOS19144.1"/>
    </source>
</evidence>
<sequence length="623" mass="68542">MAHPRPMCLAMARRAAATARATLTPTTTTTTTTTMAAALRGLRREYGTEIEPERPRAPRAGSNETRLGRSFQGQVMGSIGARLRREREQREQYEKWRDMTDPSRNWMITFFFLSSIGISYWLGTYWPREPEPASTLPLSKAREPAHNTKLENMQAAWADFVRLLGKEHVSTLEGDLDAHTSSDWSSHAAQRGERPFCVLYPASTDEVAEIMRICHRRRIPVVPYSGGTSLEGHFANTRRGVCVDFSRMGAIVALHAEDLDVVVQPAVGWEELDEFLAGRGLFFPPDPGPGAQIGGMIGTGCSGTNAFRYGTMRDWVVSLTVVMADGTVVKTRRRPRKSSAGYDLGRLFVGSEGTLGLVTEATLKVAVRPEATSVAVCAFPSLRAAAACAAKVVADGVPVAALELLDDAQMRRINEARVTPRAWRESATLFLKFAGSPAAVKEQVARVQGLARQAGCQAFECARSDDEQAELWSARKSALWSATALKKEGDSIWTGDVAVPMSRLPDCIEQTQEDIRKSGLYGTIVGHVGDGNFHTILVYNDAQRNKAETLVHRMVKRAIEMDGTISGEHGIGLVKRDYLPHEVGESTVDAMRQIKKAFDPLCLLNCDKVLRVQKPKKGEVKEW</sequence>
<dbReference type="GO" id="GO:0008720">
    <property type="term" value="F:D-lactate dehydrogenase (NAD+) activity"/>
    <property type="evidence" value="ECO:0007669"/>
    <property type="project" value="TreeGrafter"/>
</dbReference>
<dbReference type="FunFam" id="3.30.465.10:FF:000014">
    <property type="entry name" value="D-lactate dehydrogenase (Cytochrome), putative"/>
    <property type="match status" value="1"/>
</dbReference>
<dbReference type="InterPro" id="IPR016169">
    <property type="entry name" value="FAD-bd_PCMH_sub2"/>
</dbReference>
<dbReference type="GO" id="GO:0071949">
    <property type="term" value="F:FAD binding"/>
    <property type="evidence" value="ECO:0007669"/>
    <property type="project" value="InterPro"/>
</dbReference>
<evidence type="ECO:0000256" key="7">
    <source>
        <dbReference type="ARBA" id="ARBA00051436"/>
    </source>
</evidence>